<feature type="binding site" evidence="13">
    <location>
        <position position="39"/>
    </location>
    <ligand>
        <name>NADP(+)</name>
        <dbReference type="ChEBI" id="CHEBI:58349"/>
    </ligand>
</feature>
<comment type="caution">
    <text evidence="16">The sequence shown here is derived from an EMBL/GenBank/DDBJ whole genome shotgun (WGS) entry which is preliminary data.</text>
</comment>
<reference evidence="16 17" key="1">
    <citation type="submission" date="2018-12" db="EMBL/GenBank/DDBJ databases">
        <authorList>
            <person name="Toschakov S.V."/>
        </authorList>
    </citation>
    <scope>NUCLEOTIDE SEQUENCE [LARGE SCALE GENOMIC DNA]</scope>
    <source>
        <strain evidence="16 17">GM2012</strain>
    </source>
</reference>
<dbReference type="HAMAP" id="MF_00102">
    <property type="entry name" value="DapB"/>
    <property type="match status" value="1"/>
</dbReference>
<keyword evidence="4 13" id="KW-0521">NADP</keyword>
<evidence type="ECO:0000256" key="13">
    <source>
        <dbReference type="HAMAP-Rule" id="MF_00102"/>
    </source>
</evidence>
<dbReference type="CDD" id="cd02274">
    <property type="entry name" value="DHDPR_N"/>
    <property type="match status" value="1"/>
</dbReference>
<evidence type="ECO:0000256" key="12">
    <source>
        <dbReference type="ARBA" id="ARBA00049396"/>
    </source>
</evidence>
<comment type="pathway">
    <text evidence="9 13">Amino-acid biosynthesis; L-lysine biosynthesis via DAP pathway; (S)-tetrahydrodipicolinate from L-aspartate: step 4/4.</text>
</comment>
<dbReference type="InterPro" id="IPR023940">
    <property type="entry name" value="DHDPR_bac"/>
</dbReference>
<dbReference type="UniPathway" id="UPA00034">
    <property type="reaction ID" value="UER00018"/>
</dbReference>
<dbReference type="EC" id="1.17.1.8" evidence="10 13"/>
<feature type="domain" description="Dihydrodipicolinate reductase C-terminal" evidence="15">
    <location>
        <begin position="130"/>
        <end position="262"/>
    </location>
</feature>
<evidence type="ECO:0000256" key="7">
    <source>
        <dbReference type="ARBA" id="ARBA00023027"/>
    </source>
</evidence>
<dbReference type="GO" id="GO:0050661">
    <property type="term" value="F:NADP binding"/>
    <property type="evidence" value="ECO:0007669"/>
    <property type="project" value="UniProtKB-UniRule"/>
</dbReference>
<feature type="active site" description="Proton donor/acceptor" evidence="13">
    <location>
        <position position="156"/>
    </location>
</feature>
<feature type="binding site" evidence="13">
    <location>
        <begin position="166"/>
        <end position="167"/>
    </location>
    <ligand>
        <name>(S)-2,3,4,5-tetrahydrodipicolinate</name>
        <dbReference type="ChEBI" id="CHEBI:16845"/>
    </ligand>
</feature>
<keyword evidence="3 13" id="KW-0028">Amino-acid biosynthesis</keyword>
<dbReference type="RefSeq" id="WP_126725685.1">
    <property type="nucleotide sequence ID" value="NZ_RYZH01000021.1"/>
</dbReference>
<dbReference type="NCBIfam" id="TIGR00036">
    <property type="entry name" value="dapB"/>
    <property type="match status" value="1"/>
</dbReference>
<keyword evidence="8 13" id="KW-0457">Lysine biosynthesis</keyword>
<protein>
    <recommendedName>
        <fullName evidence="10 13">4-hydroxy-tetrahydrodipicolinate reductase</fullName>
        <shortName evidence="13">HTPA reductase</shortName>
        <ecNumber evidence="10 13">1.17.1.8</ecNumber>
    </recommendedName>
</protein>
<evidence type="ECO:0000256" key="9">
    <source>
        <dbReference type="ARBA" id="ARBA00037922"/>
    </source>
</evidence>
<dbReference type="Pfam" id="PF01113">
    <property type="entry name" value="DapB_N"/>
    <property type="match status" value="1"/>
</dbReference>
<dbReference type="GO" id="GO:0005737">
    <property type="term" value="C:cytoplasm"/>
    <property type="evidence" value="ECO:0007669"/>
    <property type="project" value="UniProtKB-SubCell"/>
</dbReference>
<dbReference type="Pfam" id="PF05173">
    <property type="entry name" value="DapB_C"/>
    <property type="match status" value="1"/>
</dbReference>
<evidence type="ECO:0000259" key="14">
    <source>
        <dbReference type="Pfam" id="PF01113"/>
    </source>
</evidence>
<comment type="catalytic activity">
    <reaction evidence="12 13">
        <text>(S)-2,3,4,5-tetrahydrodipicolinate + NAD(+) + H2O = (2S,4S)-4-hydroxy-2,3,4,5-tetrahydrodipicolinate + NADH + H(+)</text>
        <dbReference type="Rhea" id="RHEA:35323"/>
        <dbReference type="ChEBI" id="CHEBI:15377"/>
        <dbReference type="ChEBI" id="CHEBI:15378"/>
        <dbReference type="ChEBI" id="CHEBI:16845"/>
        <dbReference type="ChEBI" id="CHEBI:57540"/>
        <dbReference type="ChEBI" id="CHEBI:57945"/>
        <dbReference type="ChEBI" id="CHEBI:67139"/>
        <dbReference type="EC" id="1.17.1.8"/>
    </reaction>
</comment>
<accession>A0A432MJP2</accession>
<feature type="binding site" evidence="13">
    <location>
        <begin position="12"/>
        <end position="17"/>
    </location>
    <ligand>
        <name>NAD(+)</name>
        <dbReference type="ChEBI" id="CHEBI:57540"/>
    </ligand>
</feature>
<gene>
    <name evidence="13" type="primary">dapB</name>
    <name evidence="16" type="ORF">TsocGM_12375</name>
</gene>
<dbReference type="Proteomes" id="UP000280296">
    <property type="component" value="Unassembled WGS sequence"/>
</dbReference>
<feature type="active site" description="Proton donor" evidence="13">
    <location>
        <position position="160"/>
    </location>
</feature>
<comment type="function">
    <text evidence="13">Catalyzes the conversion of 4-hydroxy-tetrahydrodipicolinate (HTPA) to tetrahydrodipicolinate.</text>
</comment>
<dbReference type="Gene3D" id="3.40.50.720">
    <property type="entry name" value="NAD(P)-binding Rossmann-like Domain"/>
    <property type="match status" value="1"/>
</dbReference>
<dbReference type="InterPro" id="IPR022664">
    <property type="entry name" value="DapB_N_CS"/>
</dbReference>
<sequence>MNRAPLTIAMNGATGRMGLRIIQLIAQADDLALAAALDRPGHPQLGEDIGPMAGLNRLGVPLADRLDGKADVVIDFSTPEGTSAIAPVCADRGIPLVVGTTGLEPGPRADLERLADRIPLLIAANFSKAVNVLMFLVGEAARVLGPSADIEIVERHHRFKKDAPSGTALRLAEVAASAIGSDRFVHGRHGLVGERPAGEIGLHALRTGDNPGEHTVVFGLMGECLELSHRALNRDGFARGALDAARFLAGKPPGRYSMDDLLRLGG</sequence>
<name>A0A432MJP2_9BACT</name>
<evidence type="ECO:0000256" key="11">
    <source>
        <dbReference type="ARBA" id="ARBA00049080"/>
    </source>
</evidence>
<dbReference type="SUPFAM" id="SSF55347">
    <property type="entry name" value="Glyceraldehyde-3-phosphate dehydrogenase-like, C-terminal domain"/>
    <property type="match status" value="1"/>
</dbReference>
<dbReference type="InterPro" id="IPR036291">
    <property type="entry name" value="NAD(P)-bd_dom_sf"/>
</dbReference>
<dbReference type="PROSITE" id="PS01298">
    <property type="entry name" value="DAPB"/>
    <property type="match status" value="1"/>
</dbReference>
<dbReference type="PIRSF" id="PIRSF000161">
    <property type="entry name" value="DHPR"/>
    <property type="match status" value="1"/>
</dbReference>
<proteinExistence type="inferred from homology"/>
<feature type="binding site" evidence="13">
    <location>
        <position position="157"/>
    </location>
    <ligand>
        <name>(S)-2,3,4,5-tetrahydrodipicolinate</name>
        <dbReference type="ChEBI" id="CHEBI:16845"/>
    </ligand>
</feature>
<keyword evidence="17" id="KW-1185">Reference proteome</keyword>
<comment type="caution">
    <text evidence="13">Was originally thought to be a dihydrodipicolinate reductase (DHDPR), catalyzing the conversion of dihydrodipicolinate to tetrahydrodipicolinate. However, it was shown in E.coli that the substrate of the enzymatic reaction is not dihydrodipicolinate (DHDP) but in fact (2S,4S)-4-hydroxy-2,3,4,5-tetrahydrodipicolinic acid (HTPA), the product released by the DapA-catalyzed reaction.</text>
</comment>
<feature type="binding site" evidence="13">
    <location>
        <begin position="123"/>
        <end position="126"/>
    </location>
    <ligand>
        <name>NAD(+)</name>
        <dbReference type="ChEBI" id="CHEBI:57540"/>
    </ligand>
</feature>
<comment type="subunit">
    <text evidence="13">Homotetramer.</text>
</comment>
<dbReference type="InterPro" id="IPR022663">
    <property type="entry name" value="DapB_C"/>
</dbReference>
<dbReference type="GO" id="GO:0051287">
    <property type="term" value="F:NAD binding"/>
    <property type="evidence" value="ECO:0007669"/>
    <property type="project" value="UniProtKB-UniRule"/>
</dbReference>
<dbReference type="PANTHER" id="PTHR20836:SF0">
    <property type="entry name" value="4-HYDROXY-TETRAHYDRODIPICOLINATE REDUCTASE 1, CHLOROPLASTIC-RELATED"/>
    <property type="match status" value="1"/>
</dbReference>
<feature type="binding site" evidence="13">
    <location>
        <position position="38"/>
    </location>
    <ligand>
        <name>NAD(+)</name>
        <dbReference type="ChEBI" id="CHEBI:57540"/>
    </ligand>
</feature>
<dbReference type="EMBL" id="RYZH01000021">
    <property type="protein sequence ID" value="RUL87469.1"/>
    <property type="molecule type" value="Genomic_DNA"/>
</dbReference>
<evidence type="ECO:0000313" key="16">
    <source>
        <dbReference type="EMBL" id="RUL87469.1"/>
    </source>
</evidence>
<evidence type="ECO:0000256" key="2">
    <source>
        <dbReference type="ARBA" id="ARBA00022490"/>
    </source>
</evidence>
<evidence type="ECO:0000256" key="4">
    <source>
        <dbReference type="ARBA" id="ARBA00022857"/>
    </source>
</evidence>
<feature type="binding site" evidence="13">
    <location>
        <begin position="99"/>
        <end position="101"/>
    </location>
    <ligand>
        <name>NAD(+)</name>
        <dbReference type="ChEBI" id="CHEBI:57540"/>
    </ligand>
</feature>
<evidence type="ECO:0000256" key="10">
    <source>
        <dbReference type="ARBA" id="ARBA00038983"/>
    </source>
</evidence>
<reference evidence="16 17" key="2">
    <citation type="submission" date="2019-01" db="EMBL/GenBank/DDBJ databases">
        <title>Tautonia sociabilis, a novel thermotolerant planctomycete of Isosphaeraceae family, isolated from a 4000 m deep subterranean habitat.</title>
        <authorList>
            <person name="Kovaleva O.L."/>
            <person name="Elcheninov A.G."/>
            <person name="Van Heerden E."/>
            <person name="Toshchakov S.V."/>
            <person name="Novikov A."/>
            <person name="Bonch-Osmolovskaya E.A."/>
            <person name="Kublanov I.V."/>
        </authorList>
    </citation>
    <scope>NUCLEOTIDE SEQUENCE [LARGE SCALE GENOMIC DNA]</scope>
    <source>
        <strain evidence="16 17">GM2012</strain>
    </source>
</reference>
<evidence type="ECO:0000256" key="5">
    <source>
        <dbReference type="ARBA" id="ARBA00022915"/>
    </source>
</evidence>
<dbReference type="PANTHER" id="PTHR20836">
    <property type="entry name" value="DIHYDRODIPICOLINATE REDUCTASE"/>
    <property type="match status" value="1"/>
</dbReference>
<dbReference type="GO" id="GO:0019877">
    <property type="term" value="P:diaminopimelate biosynthetic process"/>
    <property type="evidence" value="ECO:0007669"/>
    <property type="project" value="UniProtKB-UniRule"/>
</dbReference>
<keyword evidence="5 13" id="KW-0220">Diaminopimelate biosynthesis</keyword>
<evidence type="ECO:0000256" key="1">
    <source>
        <dbReference type="ARBA" id="ARBA00006642"/>
    </source>
</evidence>
<dbReference type="Gene3D" id="3.30.360.10">
    <property type="entry name" value="Dihydrodipicolinate Reductase, domain 2"/>
    <property type="match status" value="1"/>
</dbReference>
<keyword evidence="6 13" id="KW-0560">Oxidoreductase</keyword>
<evidence type="ECO:0000256" key="6">
    <source>
        <dbReference type="ARBA" id="ARBA00023002"/>
    </source>
</evidence>
<dbReference type="AlphaFoldDB" id="A0A432MJP2"/>
<dbReference type="GO" id="GO:0008839">
    <property type="term" value="F:4-hydroxy-tetrahydrodipicolinate reductase"/>
    <property type="evidence" value="ECO:0007669"/>
    <property type="project" value="UniProtKB-UniRule"/>
</dbReference>
<feature type="domain" description="Dihydrodipicolinate reductase N-terminal" evidence="14">
    <location>
        <begin position="7"/>
        <end position="126"/>
    </location>
</feature>
<comment type="subcellular location">
    <subcellularLocation>
        <location evidence="13">Cytoplasm</location>
    </subcellularLocation>
</comment>
<dbReference type="GO" id="GO:0016726">
    <property type="term" value="F:oxidoreductase activity, acting on CH or CH2 groups, NAD or NADP as acceptor"/>
    <property type="evidence" value="ECO:0007669"/>
    <property type="project" value="UniProtKB-UniRule"/>
</dbReference>
<comment type="catalytic activity">
    <reaction evidence="11 13">
        <text>(S)-2,3,4,5-tetrahydrodipicolinate + NADP(+) + H2O = (2S,4S)-4-hydroxy-2,3,4,5-tetrahydrodipicolinate + NADPH + H(+)</text>
        <dbReference type="Rhea" id="RHEA:35331"/>
        <dbReference type="ChEBI" id="CHEBI:15377"/>
        <dbReference type="ChEBI" id="CHEBI:15378"/>
        <dbReference type="ChEBI" id="CHEBI:16845"/>
        <dbReference type="ChEBI" id="CHEBI:57783"/>
        <dbReference type="ChEBI" id="CHEBI:58349"/>
        <dbReference type="ChEBI" id="CHEBI:67139"/>
        <dbReference type="EC" id="1.17.1.8"/>
    </reaction>
</comment>
<comment type="similarity">
    <text evidence="1 13">Belongs to the DapB family.</text>
</comment>
<dbReference type="GO" id="GO:0009089">
    <property type="term" value="P:lysine biosynthetic process via diaminopimelate"/>
    <property type="evidence" value="ECO:0007669"/>
    <property type="project" value="UniProtKB-UniRule"/>
</dbReference>
<dbReference type="InterPro" id="IPR000846">
    <property type="entry name" value="DapB_N"/>
</dbReference>
<evidence type="ECO:0000259" key="15">
    <source>
        <dbReference type="Pfam" id="PF05173"/>
    </source>
</evidence>
<evidence type="ECO:0000256" key="3">
    <source>
        <dbReference type="ARBA" id="ARBA00022605"/>
    </source>
</evidence>
<dbReference type="SUPFAM" id="SSF51735">
    <property type="entry name" value="NAD(P)-binding Rossmann-fold domains"/>
    <property type="match status" value="1"/>
</dbReference>
<dbReference type="OrthoDB" id="9790352at2"/>
<evidence type="ECO:0000313" key="17">
    <source>
        <dbReference type="Proteomes" id="UP000280296"/>
    </source>
</evidence>
<keyword evidence="7 13" id="KW-0520">NAD</keyword>
<keyword evidence="2 13" id="KW-0963">Cytoplasm</keyword>
<evidence type="ECO:0000256" key="8">
    <source>
        <dbReference type="ARBA" id="ARBA00023154"/>
    </source>
</evidence>
<organism evidence="16 17">
    <name type="scientific">Tautonia sociabilis</name>
    <dbReference type="NCBI Taxonomy" id="2080755"/>
    <lineage>
        <taxon>Bacteria</taxon>
        <taxon>Pseudomonadati</taxon>
        <taxon>Planctomycetota</taxon>
        <taxon>Planctomycetia</taxon>
        <taxon>Isosphaerales</taxon>
        <taxon>Isosphaeraceae</taxon>
        <taxon>Tautonia</taxon>
    </lineage>
</organism>